<sequence length="161" mass="17087">MQTSWLRGALGAALVGVLHFTAIGKALPARAQEPATRPQGPPPGRGQGKGQGHSPEQQADDLAKKLKLNARQQGEVAAIFKSQHEQMQAQRGEGPGTDADREKGMGQLRRLDADTDAKLKTVLTPAQYKQYQAQKPQHGGPRDGKGDKGSRPPKDATGAAN</sequence>
<organism evidence="2 3">
    <name type="scientific">Hymenobacter edaphi</name>
    <dbReference type="NCBI Taxonomy" id="2211146"/>
    <lineage>
        <taxon>Bacteria</taxon>
        <taxon>Pseudomonadati</taxon>
        <taxon>Bacteroidota</taxon>
        <taxon>Cytophagia</taxon>
        <taxon>Cytophagales</taxon>
        <taxon>Hymenobacteraceae</taxon>
        <taxon>Hymenobacter</taxon>
    </lineage>
</organism>
<keyword evidence="3" id="KW-1185">Reference proteome</keyword>
<dbReference type="Proteomes" id="UP000248553">
    <property type="component" value="Unassembled WGS sequence"/>
</dbReference>
<feature type="compositionally biased region" description="Low complexity" evidence="1">
    <location>
        <begin position="125"/>
        <end position="137"/>
    </location>
</feature>
<dbReference type="OrthoDB" id="961437at2"/>
<evidence type="ECO:0000313" key="3">
    <source>
        <dbReference type="Proteomes" id="UP000248553"/>
    </source>
</evidence>
<feature type="region of interest" description="Disordered" evidence="1">
    <location>
        <begin position="29"/>
        <end position="161"/>
    </location>
</feature>
<accession>A0A328BL02</accession>
<evidence type="ECO:0000313" key="2">
    <source>
        <dbReference type="EMBL" id="RAK66656.1"/>
    </source>
</evidence>
<reference evidence="3" key="1">
    <citation type="submission" date="2018-05" db="EMBL/GenBank/DDBJ databases">
        <authorList>
            <person name="Nie L."/>
        </authorList>
    </citation>
    <scope>NUCLEOTIDE SEQUENCE [LARGE SCALE GENOMIC DNA]</scope>
    <source>
        <strain evidence="3">NL</strain>
    </source>
</reference>
<comment type="caution">
    <text evidence="2">The sequence shown here is derived from an EMBL/GenBank/DDBJ whole genome shotgun (WGS) entry which is preliminary data.</text>
</comment>
<dbReference type="EMBL" id="QHKM01000003">
    <property type="protein sequence ID" value="RAK66656.1"/>
    <property type="molecule type" value="Genomic_DNA"/>
</dbReference>
<gene>
    <name evidence="2" type="ORF">DLM85_10575</name>
</gene>
<feature type="compositionally biased region" description="Basic and acidic residues" evidence="1">
    <location>
        <begin position="140"/>
        <end position="154"/>
    </location>
</feature>
<dbReference type="AlphaFoldDB" id="A0A328BL02"/>
<proteinExistence type="predicted"/>
<feature type="compositionally biased region" description="Basic and acidic residues" evidence="1">
    <location>
        <begin position="98"/>
        <end position="119"/>
    </location>
</feature>
<dbReference type="RefSeq" id="WP_111478091.1">
    <property type="nucleotide sequence ID" value="NZ_QHKM01000003.1"/>
</dbReference>
<protein>
    <recommendedName>
        <fullName evidence="4">DUF4890 domain-containing protein</fullName>
    </recommendedName>
</protein>
<evidence type="ECO:0008006" key="4">
    <source>
        <dbReference type="Google" id="ProtNLM"/>
    </source>
</evidence>
<name>A0A328BL02_9BACT</name>
<evidence type="ECO:0000256" key="1">
    <source>
        <dbReference type="SAM" id="MobiDB-lite"/>
    </source>
</evidence>